<keyword evidence="1" id="KW-0472">Membrane</keyword>
<feature type="transmembrane region" description="Helical" evidence="1">
    <location>
        <begin position="96"/>
        <end position="118"/>
    </location>
</feature>
<keyword evidence="1" id="KW-1133">Transmembrane helix</keyword>
<organism evidence="2 3">
    <name type="scientific">Siminovitchia fordii</name>
    <dbReference type="NCBI Taxonomy" id="254759"/>
    <lineage>
        <taxon>Bacteria</taxon>
        <taxon>Bacillati</taxon>
        <taxon>Bacillota</taxon>
        <taxon>Bacilli</taxon>
        <taxon>Bacillales</taxon>
        <taxon>Bacillaceae</taxon>
        <taxon>Siminovitchia</taxon>
    </lineage>
</organism>
<evidence type="ECO:0000313" key="2">
    <source>
        <dbReference type="EMBL" id="GIN23104.1"/>
    </source>
</evidence>
<keyword evidence="3" id="KW-1185">Reference proteome</keyword>
<gene>
    <name evidence="2" type="primary">yonF</name>
    <name evidence="2" type="ORF">J1TS3_42380</name>
</gene>
<protein>
    <recommendedName>
        <fullName evidence="4">Terminase</fullName>
    </recommendedName>
</protein>
<sequence>MAGYENFQVNRNKFTKGIKDIYKKEKNYNNANEILSKNERLRNGFKKWTSFYRANPHRFAEEYLGLKLKLFQKILLFMMFHVSSLMYFAARGQGKSWIIAVFCIVRAILYPSTLIVIASGTKGQAKLIITQKIEKELMKFPNIAREIKEVRSSNNQVVVVFQNGSTIEAVTSNDNARGYRAQILILDEFRMIKEDIYDRVLKQFLNVQRQPPYLDNPKYEHLLEENKEIFISSAWFKNHWCYEKFSAFKNAMLDGKDYFTCALPYQLSVHHGLLSSRRVENMKTEDNFDPISWQMEMECIFFGESEKAFFKFAELQKNREIIKPFFPTSNLDYIENKTKRRKSTKMEGEIRLIGVDVAMMGGNENDNTIFTLMRLLPNGESYLRHVPYIEKLSGQHSEAQAIRLKQLFDDFEADYVAMDTSGNGLSLYDDCARILYDEDRDIEYPAWCALNNDEMKKRALDSNALPIVYSIKVVKQEVNHNMAMNLRSDFEKGKIKLLINELDGRDYLLEKHDLDAKSSEEQALLLQPYLQTTILINEMVNLEYEMRNGFVKLQEVGSNRKDRYSSLSYCNYYARELESELKKKNDDYDFGFFFN</sequence>
<dbReference type="Proteomes" id="UP000680279">
    <property type="component" value="Unassembled WGS sequence"/>
</dbReference>
<dbReference type="EMBL" id="BOQT01000026">
    <property type="protein sequence ID" value="GIN23104.1"/>
    <property type="molecule type" value="Genomic_DNA"/>
</dbReference>
<comment type="caution">
    <text evidence="2">The sequence shown here is derived from an EMBL/GenBank/DDBJ whole genome shotgun (WGS) entry which is preliminary data.</text>
</comment>
<dbReference type="InterPro" id="IPR027417">
    <property type="entry name" value="P-loop_NTPase"/>
</dbReference>
<keyword evidence="1" id="KW-0812">Transmembrane</keyword>
<dbReference type="Pfam" id="PF03237">
    <property type="entry name" value="Terminase_6N"/>
    <property type="match status" value="1"/>
</dbReference>
<name>A0ABQ4KBJ4_9BACI</name>
<reference evidence="2 3" key="1">
    <citation type="submission" date="2021-03" db="EMBL/GenBank/DDBJ databases">
        <title>Antimicrobial resistance genes in bacteria isolated from Japanese honey, and their potential for conferring macrolide and lincosamide resistance in the American foulbrood pathogen Paenibacillus larvae.</title>
        <authorList>
            <person name="Okamoto M."/>
            <person name="Kumagai M."/>
            <person name="Kanamori H."/>
            <person name="Takamatsu D."/>
        </authorList>
    </citation>
    <scope>NUCLEOTIDE SEQUENCE [LARGE SCALE GENOMIC DNA]</scope>
    <source>
        <strain evidence="2 3">J1TS3</strain>
    </source>
</reference>
<dbReference type="Gene3D" id="3.30.420.240">
    <property type="match status" value="1"/>
</dbReference>
<evidence type="ECO:0000313" key="3">
    <source>
        <dbReference type="Proteomes" id="UP000680279"/>
    </source>
</evidence>
<proteinExistence type="predicted"/>
<accession>A0ABQ4KBJ4</accession>
<evidence type="ECO:0008006" key="4">
    <source>
        <dbReference type="Google" id="ProtNLM"/>
    </source>
</evidence>
<dbReference type="Gene3D" id="3.40.50.300">
    <property type="entry name" value="P-loop containing nucleotide triphosphate hydrolases"/>
    <property type="match status" value="1"/>
</dbReference>
<evidence type="ECO:0000256" key="1">
    <source>
        <dbReference type="SAM" id="Phobius"/>
    </source>
</evidence>
<dbReference type="RefSeq" id="WP_249412748.1">
    <property type="nucleotide sequence ID" value="NZ_BOQT01000026.1"/>
</dbReference>